<dbReference type="VEuPathDB" id="TrichDB:TVAGG3_0266980"/>
<dbReference type="VEuPathDB" id="TrichDB:TVAG_476870"/>
<dbReference type="InterPro" id="IPR012337">
    <property type="entry name" value="RNaseH-like_sf"/>
</dbReference>
<evidence type="ECO:0000313" key="1">
    <source>
        <dbReference type="EMBL" id="EAY22758.1"/>
    </source>
</evidence>
<accession>A2DAB0</accession>
<evidence type="ECO:0000313" key="2">
    <source>
        <dbReference type="Proteomes" id="UP000001542"/>
    </source>
</evidence>
<keyword evidence="2" id="KW-1185">Reference proteome</keyword>
<dbReference type="SUPFAM" id="SSF53098">
    <property type="entry name" value="Ribonuclease H-like"/>
    <property type="match status" value="1"/>
</dbReference>
<reference evidence="1" key="1">
    <citation type="submission" date="2006-10" db="EMBL/GenBank/DDBJ databases">
        <authorList>
            <person name="Amadeo P."/>
            <person name="Zhao Q."/>
            <person name="Wortman J."/>
            <person name="Fraser-Liggett C."/>
            <person name="Carlton J."/>
        </authorList>
    </citation>
    <scope>NUCLEOTIDE SEQUENCE</scope>
    <source>
        <strain evidence="1">G3</strain>
    </source>
</reference>
<dbReference type="KEGG" id="tva:5468316"/>
<dbReference type="EMBL" id="DS113182">
    <property type="protein sequence ID" value="EAY22758.1"/>
    <property type="molecule type" value="Genomic_DNA"/>
</dbReference>
<name>A2DAB0_TRIV3</name>
<reference evidence="1" key="2">
    <citation type="journal article" date="2007" name="Science">
        <title>Draft genome sequence of the sexually transmitted pathogen Trichomonas vaginalis.</title>
        <authorList>
            <person name="Carlton J.M."/>
            <person name="Hirt R.P."/>
            <person name="Silva J.C."/>
            <person name="Delcher A.L."/>
            <person name="Schatz M."/>
            <person name="Zhao Q."/>
            <person name="Wortman J.R."/>
            <person name="Bidwell S.L."/>
            <person name="Alsmark U.C.M."/>
            <person name="Besteiro S."/>
            <person name="Sicheritz-Ponten T."/>
            <person name="Noel C.J."/>
            <person name="Dacks J.B."/>
            <person name="Foster P.G."/>
            <person name="Simillion C."/>
            <person name="Van de Peer Y."/>
            <person name="Miranda-Saavedra D."/>
            <person name="Barton G.J."/>
            <person name="Westrop G.D."/>
            <person name="Mueller S."/>
            <person name="Dessi D."/>
            <person name="Fiori P.L."/>
            <person name="Ren Q."/>
            <person name="Paulsen I."/>
            <person name="Zhang H."/>
            <person name="Bastida-Corcuera F.D."/>
            <person name="Simoes-Barbosa A."/>
            <person name="Brown M.T."/>
            <person name="Hayes R.D."/>
            <person name="Mukherjee M."/>
            <person name="Okumura C.Y."/>
            <person name="Schneider R."/>
            <person name="Smith A.J."/>
            <person name="Vanacova S."/>
            <person name="Villalvazo M."/>
            <person name="Haas B.J."/>
            <person name="Pertea M."/>
            <person name="Feldblyum T.V."/>
            <person name="Utterback T.R."/>
            <person name="Shu C.L."/>
            <person name="Osoegawa K."/>
            <person name="de Jong P.J."/>
            <person name="Hrdy I."/>
            <person name="Horvathova L."/>
            <person name="Zubacova Z."/>
            <person name="Dolezal P."/>
            <person name="Malik S.B."/>
            <person name="Logsdon J.M. Jr."/>
            <person name="Henze K."/>
            <person name="Gupta A."/>
            <person name="Wang C.C."/>
            <person name="Dunne R.L."/>
            <person name="Upcroft J.A."/>
            <person name="Upcroft P."/>
            <person name="White O."/>
            <person name="Salzberg S.L."/>
            <person name="Tang P."/>
            <person name="Chiu C.-H."/>
            <person name="Lee Y.-S."/>
            <person name="Embley T.M."/>
            <person name="Coombs G.H."/>
            <person name="Mottram J.C."/>
            <person name="Tachezy J."/>
            <person name="Fraser-Liggett C.M."/>
            <person name="Johnson P.J."/>
        </authorList>
    </citation>
    <scope>NUCLEOTIDE SEQUENCE [LARGE SCALE GENOMIC DNA]</scope>
    <source>
        <strain evidence="1">G3</strain>
    </source>
</reference>
<sequence>MTETQDEYESKFEGWIDCKLPPKNIPRKVPPLPKFEDTKFSTNNKCRVCFNIAYLPDTSEKSKERKRLYCYCLAIHYNLLTKTYMRCIYHRKPSEFDEDHQHIYQIQCENNPYTRRDLIKQDRKLLYVVKFVVDTNMSINMAASGVLEDFARHVYSTFKGVINFQLKIPYRRDEIRDGIITLADLVAPKIHVELDKMGYYSITIDAASHGSRHGFFVMASNPAKMKNHIFIDTMIADGWNARDYNNFFECFTFPKDFLSAIVADRCPAQVKGLCHWRRCGALYPGLQTVYIRCVAHLLNLVVKHTADNCAAFAMQINYCKAISKELSKPDTRRALNMRVIHVPDHRWMFFWDLLKWIKEKHPKIYELFNMDDPPESVQILRDMGIDFKDGLPQWLLNFEEILLPIKKLLNYAESDVGCFCYIYPMFQSTIEQLTGIANRPELSSSSKRIADALIANMNEVFDKQGNYALMKFAFGLTPWGRSVIRAELNMHTEYKPDVSLFFQEPIPINAELEIPPRSYTPDHLDEVAEDQLDRNLDIEEPEIENEAIEGDGQVDAEDIAQDEEVEENEPRRRLGRNLGEWASLSMQEVEEYSFNDFMIEMLSRRAEAEARFYKRSSAKNIANEYKKALSNFIHMNESEIRNNTDLTCLDQRFWVACDANFKALKEIALKFMSIAATEADVERMISIVRNLRNRFNQNAREDLIKCRILLKLFMTNEILKKIFPDLTDL</sequence>
<dbReference type="InParanoid" id="A2DAB0"/>
<protein>
    <submittedName>
        <fullName evidence="1">Uncharacterized protein</fullName>
    </submittedName>
</protein>
<dbReference type="AlphaFoldDB" id="A2DAB0"/>
<dbReference type="Proteomes" id="UP000001542">
    <property type="component" value="Unassembled WGS sequence"/>
</dbReference>
<gene>
    <name evidence="1" type="ORF">TVAG_476870</name>
</gene>
<organism evidence="1 2">
    <name type="scientific">Trichomonas vaginalis (strain ATCC PRA-98 / G3)</name>
    <dbReference type="NCBI Taxonomy" id="412133"/>
    <lineage>
        <taxon>Eukaryota</taxon>
        <taxon>Metamonada</taxon>
        <taxon>Parabasalia</taxon>
        <taxon>Trichomonadida</taxon>
        <taxon>Trichomonadidae</taxon>
        <taxon>Trichomonas</taxon>
    </lineage>
</organism>
<proteinExistence type="predicted"/>